<proteinExistence type="inferred from homology"/>
<dbReference type="Pfam" id="PF00166">
    <property type="entry name" value="Cpn10"/>
    <property type="match status" value="1"/>
</dbReference>
<dbReference type="Gene3D" id="2.30.33.40">
    <property type="entry name" value="GroES chaperonin"/>
    <property type="match status" value="1"/>
</dbReference>
<dbReference type="SMART" id="SM00883">
    <property type="entry name" value="Cpn10"/>
    <property type="match status" value="1"/>
</dbReference>
<dbReference type="PRINTS" id="PR00297">
    <property type="entry name" value="CHAPERONIN10"/>
</dbReference>
<dbReference type="GO" id="GO:0046872">
    <property type="term" value="F:metal ion binding"/>
    <property type="evidence" value="ECO:0007669"/>
    <property type="project" value="TreeGrafter"/>
</dbReference>
<dbReference type="PANTHER" id="PTHR10772">
    <property type="entry name" value="10 KDA HEAT SHOCK PROTEIN"/>
    <property type="match status" value="1"/>
</dbReference>
<comment type="similarity">
    <text evidence="1 3 4">Belongs to the GroES chaperonin family.</text>
</comment>
<comment type="subunit">
    <text evidence="3">Heptamer of 7 subunits arranged in a ring. Interacts with the chaperonin GroEL.</text>
</comment>
<evidence type="ECO:0000256" key="4">
    <source>
        <dbReference type="RuleBase" id="RU000535"/>
    </source>
</evidence>
<dbReference type="NCBIfam" id="NF001527">
    <property type="entry name" value="PRK00364.1-2"/>
    <property type="match status" value="1"/>
</dbReference>
<dbReference type="PANTHER" id="PTHR10772:SF58">
    <property type="entry name" value="CO-CHAPERONIN GROES"/>
    <property type="match status" value="1"/>
</dbReference>
<dbReference type="InterPro" id="IPR011032">
    <property type="entry name" value="GroES-like_sf"/>
</dbReference>
<evidence type="ECO:0000313" key="5">
    <source>
        <dbReference type="EMBL" id="EGE47711.1"/>
    </source>
</evidence>
<dbReference type="HAMAP" id="MF_00580">
    <property type="entry name" value="CH10"/>
    <property type="match status" value="1"/>
</dbReference>
<keyword evidence="3" id="KW-0963">Cytoplasm</keyword>
<dbReference type="NCBIfam" id="NF001533">
    <property type="entry name" value="PRK00364.2-4"/>
    <property type="match status" value="1"/>
</dbReference>
<comment type="subcellular location">
    <subcellularLocation>
        <location evidence="3">Cytoplasm</location>
    </subcellularLocation>
</comment>
<evidence type="ECO:0000256" key="2">
    <source>
        <dbReference type="ARBA" id="ARBA00023186"/>
    </source>
</evidence>
<evidence type="ECO:0000256" key="1">
    <source>
        <dbReference type="ARBA" id="ARBA00006975"/>
    </source>
</evidence>
<dbReference type="SUPFAM" id="SSF50129">
    <property type="entry name" value="GroES-like"/>
    <property type="match status" value="1"/>
</dbReference>
<evidence type="ECO:0000313" key="6">
    <source>
        <dbReference type="Proteomes" id="UP000018454"/>
    </source>
</evidence>
<dbReference type="InterPro" id="IPR018369">
    <property type="entry name" value="Chaprnonin_Cpn10_CS"/>
</dbReference>
<name>F1YU44_9PROT</name>
<dbReference type="GO" id="GO:0005737">
    <property type="term" value="C:cytoplasm"/>
    <property type="evidence" value="ECO:0007669"/>
    <property type="project" value="UniProtKB-SubCell"/>
</dbReference>
<dbReference type="PROSITE" id="PS00681">
    <property type="entry name" value="CHAPERONINS_CPN10"/>
    <property type="match status" value="1"/>
</dbReference>
<dbReference type="GO" id="GO:0051087">
    <property type="term" value="F:protein-folding chaperone binding"/>
    <property type="evidence" value="ECO:0007669"/>
    <property type="project" value="TreeGrafter"/>
</dbReference>
<dbReference type="InterPro" id="IPR037124">
    <property type="entry name" value="Chaperonin_GroES_sf"/>
</dbReference>
<protein>
    <recommendedName>
        <fullName evidence="3">Co-chaperonin GroES</fullName>
    </recommendedName>
    <alternativeName>
        <fullName evidence="3">10 kDa chaperonin</fullName>
    </alternativeName>
    <alternativeName>
        <fullName evidence="3">Chaperonin-10</fullName>
        <shortName evidence="3">Cpn10</shortName>
    </alternativeName>
</protein>
<comment type="caution">
    <text evidence="5">The sequence shown here is derived from an EMBL/GenBank/DDBJ whole genome shotgun (WGS) entry which is preliminary data.</text>
</comment>
<dbReference type="EMBL" id="AEUP01000026">
    <property type="protein sequence ID" value="EGE47711.1"/>
    <property type="molecule type" value="Genomic_DNA"/>
</dbReference>
<gene>
    <name evidence="3 5" type="primary">groS</name>
    <name evidence="3" type="synonym">groES</name>
    <name evidence="5" type="ORF">APO_1344</name>
</gene>
<sequence>MLRATKWMGLLSVKGTIPKMNVERSIMTKFRPLHDRVVVRRLEGEQKTAGGIIIPDTAQEKPMEGEVVAVGPGARNEQGQIVALDVKAGDRVLFGKWSGTEVKIDGEELLIMKESDIMGVVTA</sequence>
<dbReference type="GO" id="GO:0044183">
    <property type="term" value="F:protein folding chaperone"/>
    <property type="evidence" value="ECO:0007669"/>
    <property type="project" value="InterPro"/>
</dbReference>
<dbReference type="InterPro" id="IPR020818">
    <property type="entry name" value="Chaperonin_GroES"/>
</dbReference>
<dbReference type="NCBIfam" id="NF001529">
    <property type="entry name" value="PRK00364.1-5"/>
    <property type="match status" value="1"/>
</dbReference>
<evidence type="ECO:0000256" key="3">
    <source>
        <dbReference type="HAMAP-Rule" id="MF_00580"/>
    </source>
</evidence>
<dbReference type="CDD" id="cd00320">
    <property type="entry name" value="cpn10"/>
    <property type="match status" value="1"/>
</dbReference>
<organism evidence="5 6">
    <name type="scientific">Acetobacter pomorum DM001</name>
    <dbReference type="NCBI Taxonomy" id="945681"/>
    <lineage>
        <taxon>Bacteria</taxon>
        <taxon>Pseudomonadati</taxon>
        <taxon>Pseudomonadota</taxon>
        <taxon>Alphaproteobacteria</taxon>
        <taxon>Acetobacterales</taxon>
        <taxon>Acetobacteraceae</taxon>
        <taxon>Acetobacter</taxon>
    </lineage>
</organism>
<dbReference type="Proteomes" id="UP000018454">
    <property type="component" value="Unassembled WGS sequence"/>
</dbReference>
<dbReference type="GO" id="GO:0005524">
    <property type="term" value="F:ATP binding"/>
    <property type="evidence" value="ECO:0007669"/>
    <property type="project" value="InterPro"/>
</dbReference>
<dbReference type="NCBIfam" id="NF001531">
    <property type="entry name" value="PRK00364.2-2"/>
    <property type="match status" value="1"/>
</dbReference>
<dbReference type="NCBIfam" id="NF001534">
    <property type="entry name" value="PRK00364.2-5"/>
    <property type="match status" value="1"/>
</dbReference>
<keyword evidence="2 3" id="KW-0143">Chaperone</keyword>
<accession>F1YU44</accession>
<comment type="function">
    <text evidence="3 4">Together with the chaperonin GroEL, plays an essential role in assisting protein folding. The GroEL-GroES system forms a nano-cage that allows encapsulation of the non-native substrate proteins and provides a physical environment optimized to promote and accelerate protein folding. GroES binds to the apical surface of the GroEL ring, thereby capping the opening of the GroEL channel.</text>
</comment>
<dbReference type="AlphaFoldDB" id="F1YU44"/>
<dbReference type="FunFam" id="2.30.33.40:FF:000001">
    <property type="entry name" value="10 kDa chaperonin"/>
    <property type="match status" value="1"/>
</dbReference>
<dbReference type="GO" id="GO:0051082">
    <property type="term" value="F:unfolded protein binding"/>
    <property type="evidence" value="ECO:0007669"/>
    <property type="project" value="TreeGrafter"/>
</dbReference>
<reference evidence="5 6" key="1">
    <citation type="journal article" date="2011" name="Science">
        <title>Drosophila microbiome modulates host developmental and metabolic homeostasis via insulin signaling.</title>
        <authorList>
            <person name="Shin S.C."/>
            <person name="Kim S.H."/>
            <person name="You H."/>
            <person name="Kim B."/>
            <person name="Kim A.C."/>
            <person name="Lee K.A."/>
            <person name="Yoon J.H."/>
            <person name="Ryu J.H."/>
            <person name="Lee W.J."/>
        </authorList>
    </citation>
    <scope>NUCLEOTIDE SEQUENCE [LARGE SCALE GENOMIC DNA]</scope>
    <source>
        <strain evidence="5 6">DM001</strain>
    </source>
</reference>